<reference evidence="4" key="1">
    <citation type="submission" date="2025-08" db="UniProtKB">
        <authorList>
            <consortium name="RefSeq"/>
        </authorList>
    </citation>
    <scope>IDENTIFICATION</scope>
</reference>
<dbReference type="KEGG" id="csol:105363995"/>
<accession>A0AAJ7DXL4</accession>
<keyword evidence="3" id="KW-1185">Reference proteome</keyword>
<dbReference type="RefSeq" id="XP_011500128.1">
    <property type="nucleotide sequence ID" value="XM_011501826.1"/>
</dbReference>
<feature type="compositionally biased region" description="Basic and acidic residues" evidence="2">
    <location>
        <begin position="19"/>
        <end position="43"/>
    </location>
</feature>
<dbReference type="GeneID" id="105363995"/>
<sequence length="648" mass="75163">MQELEDEPDDVKNASPVSEEVKNGEVDEIIEKVSSPVKHEPRNAHKCCKQNKPVPKISKSCPEKKEKKVEKPPEPIQFCTPNPYKRVKLELIPRHCLTKDEHQDTLAMPKYIREIAGAKKCYDSNEKKSVRKVRTIYPRTEWLSKPTKRRMLMTLTYKSSFLSAKMLDHLIDVLESETAITPEQAEEIIRDKKMKKKEVKKKKNKIDKCQSKCKSETKETVNKLLSCGDPSLDLEAAECQYSMAQRFVRSILNWKCLYPRDDYRDIAEVILERLSKQLEYIPIGNEDRKSEQMRLLADIFACWISEILTKVAEKYCDELSDIESVKCTDLEEEKDDDEYTDEEDGYPKYLESHCGDNARKCPSIDDFENDDTDSLQGEENLSISSSDDCIDEEQQTEPKPQIDCSTITPIKVEKEIKIDKVAVADIKCCEQVEMEKIASRLGQTDVPFITFAKIFDALYCMIDSEPANDLCCPMDNRIHRAIYEKFEEVILLEDSNLLTERMKDILDVVTGKLAKWLSKALNRRQIKFFEENPAQVESNEIRCWAKWIDSAANVASDWSNWIHTVTTEAQCIKQAGGITRNNWKNWTGKFETNALQWRKKYMETVHQEHHNTMMLCDREVLKTCTKKIPEYSETILNNTNFESCSKMH</sequence>
<evidence type="ECO:0000256" key="2">
    <source>
        <dbReference type="SAM" id="MobiDB-lite"/>
    </source>
</evidence>
<proteinExistence type="predicted"/>
<feature type="compositionally biased region" description="Basic and acidic residues" evidence="2">
    <location>
        <begin position="61"/>
        <end position="73"/>
    </location>
</feature>
<keyword evidence="1" id="KW-0175">Coiled coil</keyword>
<dbReference type="AlphaFoldDB" id="A0AAJ7DXL4"/>
<name>A0AAJ7DXL4_9HYME</name>
<protein>
    <submittedName>
        <fullName evidence="4">Uncharacterized protein LOC105363995</fullName>
    </submittedName>
</protein>
<evidence type="ECO:0000256" key="1">
    <source>
        <dbReference type="SAM" id="Coils"/>
    </source>
</evidence>
<evidence type="ECO:0000313" key="3">
    <source>
        <dbReference type="Proteomes" id="UP000695007"/>
    </source>
</evidence>
<feature type="coiled-coil region" evidence="1">
    <location>
        <begin position="185"/>
        <end position="219"/>
    </location>
</feature>
<feature type="region of interest" description="Disordered" evidence="2">
    <location>
        <begin position="365"/>
        <end position="401"/>
    </location>
</feature>
<evidence type="ECO:0000313" key="4">
    <source>
        <dbReference type="RefSeq" id="XP_011500128.1"/>
    </source>
</evidence>
<gene>
    <name evidence="4" type="primary">LOC105363995</name>
</gene>
<feature type="region of interest" description="Disordered" evidence="2">
    <location>
        <begin position="1"/>
        <end position="74"/>
    </location>
</feature>
<dbReference type="Proteomes" id="UP000695007">
    <property type="component" value="Unplaced"/>
</dbReference>
<organism evidence="3 4">
    <name type="scientific">Ceratosolen solmsi marchali</name>
    <dbReference type="NCBI Taxonomy" id="326594"/>
    <lineage>
        <taxon>Eukaryota</taxon>
        <taxon>Metazoa</taxon>
        <taxon>Ecdysozoa</taxon>
        <taxon>Arthropoda</taxon>
        <taxon>Hexapoda</taxon>
        <taxon>Insecta</taxon>
        <taxon>Pterygota</taxon>
        <taxon>Neoptera</taxon>
        <taxon>Endopterygota</taxon>
        <taxon>Hymenoptera</taxon>
        <taxon>Apocrita</taxon>
        <taxon>Proctotrupomorpha</taxon>
        <taxon>Chalcidoidea</taxon>
        <taxon>Agaonidae</taxon>
        <taxon>Agaoninae</taxon>
        <taxon>Ceratosolen</taxon>
    </lineage>
</organism>